<dbReference type="GO" id="GO:0032590">
    <property type="term" value="C:dendrite membrane"/>
    <property type="evidence" value="ECO:0007669"/>
    <property type="project" value="TreeGrafter"/>
</dbReference>
<name>A0A0L8HRI4_OCTBM</name>
<dbReference type="GO" id="GO:0005251">
    <property type="term" value="F:delayed rectifier potassium channel activity"/>
    <property type="evidence" value="ECO:0007669"/>
    <property type="project" value="TreeGrafter"/>
</dbReference>
<dbReference type="GO" id="GO:0032809">
    <property type="term" value="C:neuronal cell body membrane"/>
    <property type="evidence" value="ECO:0007669"/>
    <property type="project" value="TreeGrafter"/>
</dbReference>
<feature type="transmembrane region" description="Helical" evidence="12">
    <location>
        <begin position="237"/>
        <end position="262"/>
    </location>
</feature>
<keyword evidence="9" id="KW-0406">Ion transport</keyword>
<keyword evidence="5" id="KW-0631">Potassium channel</keyword>
<dbReference type="InterPro" id="IPR027359">
    <property type="entry name" value="Volt_channel_dom_sf"/>
</dbReference>
<feature type="transmembrane region" description="Helical" evidence="12">
    <location>
        <begin position="109"/>
        <end position="132"/>
    </location>
</feature>
<dbReference type="FunFam" id="1.10.287.70:FF:000002">
    <property type="entry name" value="Potassium voltage-gated channel subfamily a member"/>
    <property type="match status" value="1"/>
</dbReference>
<evidence type="ECO:0000256" key="2">
    <source>
        <dbReference type="ARBA" id="ARBA00022448"/>
    </source>
</evidence>
<comment type="subcellular location">
    <subcellularLocation>
        <location evidence="1">Membrane</location>
        <topology evidence="1">Multi-pass membrane protein</topology>
    </subcellularLocation>
</comment>
<dbReference type="Gene3D" id="1.10.287.70">
    <property type="match status" value="1"/>
</dbReference>
<evidence type="ECO:0000256" key="5">
    <source>
        <dbReference type="ARBA" id="ARBA00022826"/>
    </source>
</evidence>
<dbReference type="KEGG" id="obi:106869086"/>
<evidence type="ECO:0000256" key="12">
    <source>
        <dbReference type="SAM" id="Phobius"/>
    </source>
</evidence>
<dbReference type="EMBL" id="KQ417481">
    <property type="protein sequence ID" value="KOF91784.1"/>
    <property type="molecule type" value="Genomic_DNA"/>
</dbReference>
<organism evidence="14">
    <name type="scientific">Octopus bimaculoides</name>
    <name type="common">California two-spotted octopus</name>
    <dbReference type="NCBI Taxonomy" id="37653"/>
    <lineage>
        <taxon>Eukaryota</taxon>
        <taxon>Metazoa</taxon>
        <taxon>Spiralia</taxon>
        <taxon>Lophotrochozoa</taxon>
        <taxon>Mollusca</taxon>
        <taxon>Cephalopoda</taxon>
        <taxon>Coleoidea</taxon>
        <taxon>Octopodiformes</taxon>
        <taxon>Octopoda</taxon>
        <taxon>Incirrata</taxon>
        <taxon>Octopodidae</taxon>
        <taxon>Octopus</taxon>
    </lineage>
</organism>
<keyword evidence="3" id="KW-0633">Potassium transport</keyword>
<evidence type="ECO:0000256" key="1">
    <source>
        <dbReference type="ARBA" id="ARBA00004141"/>
    </source>
</evidence>
<dbReference type="PANTHER" id="PTHR11537:SF252">
    <property type="entry name" value="POTASSIUM VOLTAGE-GATED CHANNEL PROTEIN SHAW"/>
    <property type="match status" value="1"/>
</dbReference>
<dbReference type="SUPFAM" id="SSF81324">
    <property type="entry name" value="Voltage-gated potassium channels"/>
    <property type="match status" value="1"/>
</dbReference>
<dbReference type="GO" id="GO:0001508">
    <property type="term" value="P:action potential"/>
    <property type="evidence" value="ECO:0007669"/>
    <property type="project" value="TreeGrafter"/>
</dbReference>
<dbReference type="Pfam" id="PF00520">
    <property type="entry name" value="Ion_trans"/>
    <property type="match status" value="1"/>
</dbReference>
<sequence>MFVIFSIFAFCAETHPNFRVPLSSVKNMEMIYRYFHVSSARKVQKQMMLQRAAQANAALDPTTNSTNLTGPPDIQVEHPAIVFIDMICLMFFTLEYLMRVIFTPRKVKFLLSLQNVIDFLAVLPDFVQMIIIRVSPLQSPKASFVDFMFIIRVTRLFRIFRLIRHVPGLWILFYTLKASFNELLLMSVFLVIGMVIFASLMYFAENNEGFSNIPIGFWWSVVTMTTVGYGDMYPKSSFGYIIGSLCAISGLLMIAFTVPIIVSNFVLYYTHVQYGLAKKDKKTKSKIYMSDTDLPCSRTEEQVLHNQEPI</sequence>
<keyword evidence="10 12" id="KW-0472">Membrane</keyword>
<dbReference type="PANTHER" id="PTHR11537">
    <property type="entry name" value="VOLTAGE-GATED POTASSIUM CHANNEL"/>
    <property type="match status" value="1"/>
</dbReference>
<dbReference type="GO" id="GO:0045211">
    <property type="term" value="C:postsynaptic membrane"/>
    <property type="evidence" value="ECO:0007669"/>
    <property type="project" value="TreeGrafter"/>
</dbReference>
<keyword evidence="2" id="KW-0813">Transport</keyword>
<dbReference type="InterPro" id="IPR003968">
    <property type="entry name" value="K_chnl_volt-dep_Kv"/>
</dbReference>
<evidence type="ECO:0000259" key="13">
    <source>
        <dbReference type="Pfam" id="PF00520"/>
    </source>
</evidence>
<evidence type="ECO:0000256" key="3">
    <source>
        <dbReference type="ARBA" id="ARBA00022538"/>
    </source>
</evidence>
<dbReference type="OrthoDB" id="10025005at2759"/>
<feature type="transmembrane region" description="Helical" evidence="12">
    <location>
        <begin position="80"/>
        <end position="97"/>
    </location>
</feature>
<proteinExistence type="predicted"/>
<dbReference type="GO" id="GO:0043679">
    <property type="term" value="C:axon terminus"/>
    <property type="evidence" value="ECO:0007669"/>
    <property type="project" value="TreeGrafter"/>
</dbReference>
<evidence type="ECO:0000256" key="10">
    <source>
        <dbReference type="ARBA" id="ARBA00023136"/>
    </source>
</evidence>
<dbReference type="InterPro" id="IPR028325">
    <property type="entry name" value="VG_K_chnl"/>
</dbReference>
<feature type="domain" description="Ion transport" evidence="13">
    <location>
        <begin position="79"/>
        <end position="270"/>
    </location>
</feature>
<dbReference type="AlphaFoldDB" id="A0A0L8HRI4"/>
<gene>
    <name evidence="14" type="ORF">OCBIM_22008157mg</name>
</gene>
<keyword evidence="7" id="KW-0630">Potassium</keyword>
<keyword evidence="11" id="KW-0407">Ion channel</keyword>
<feature type="transmembrane region" description="Helical" evidence="12">
    <location>
        <begin position="183"/>
        <end position="204"/>
    </location>
</feature>
<dbReference type="GO" id="GO:0042734">
    <property type="term" value="C:presynaptic membrane"/>
    <property type="evidence" value="ECO:0007669"/>
    <property type="project" value="TreeGrafter"/>
</dbReference>
<keyword evidence="8 12" id="KW-1133">Transmembrane helix</keyword>
<evidence type="ECO:0000256" key="7">
    <source>
        <dbReference type="ARBA" id="ARBA00022958"/>
    </source>
</evidence>
<dbReference type="PRINTS" id="PR01491">
    <property type="entry name" value="KVCHANNEL"/>
</dbReference>
<accession>A0A0L8HRI4</accession>
<dbReference type="STRING" id="37653.A0A0L8HRI4"/>
<keyword evidence="6" id="KW-0851">Voltage-gated channel</keyword>
<feature type="transmembrane region" description="Helical" evidence="12">
    <location>
        <begin position="210"/>
        <end position="230"/>
    </location>
</feature>
<reference evidence="14" key="1">
    <citation type="submission" date="2015-07" db="EMBL/GenBank/DDBJ databases">
        <title>MeaNS - Measles Nucleotide Surveillance Program.</title>
        <authorList>
            <person name="Tran T."/>
            <person name="Druce J."/>
        </authorList>
    </citation>
    <scope>NUCLEOTIDE SEQUENCE</scope>
    <source>
        <strain evidence="14">UCB-OBI-ISO-001</strain>
        <tissue evidence="14">Gonad</tissue>
    </source>
</reference>
<dbReference type="InterPro" id="IPR005821">
    <property type="entry name" value="Ion_trans_dom"/>
</dbReference>
<protein>
    <recommendedName>
        <fullName evidence="13">Ion transport domain-containing protein</fullName>
    </recommendedName>
</protein>
<evidence type="ECO:0000256" key="8">
    <source>
        <dbReference type="ARBA" id="ARBA00022989"/>
    </source>
</evidence>
<dbReference type="GO" id="GO:0008076">
    <property type="term" value="C:voltage-gated potassium channel complex"/>
    <property type="evidence" value="ECO:0007669"/>
    <property type="project" value="InterPro"/>
</dbReference>
<keyword evidence="4 12" id="KW-0812">Transmembrane</keyword>
<evidence type="ECO:0000256" key="4">
    <source>
        <dbReference type="ARBA" id="ARBA00022692"/>
    </source>
</evidence>
<evidence type="ECO:0000256" key="6">
    <source>
        <dbReference type="ARBA" id="ARBA00022882"/>
    </source>
</evidence>
<dbReference type="Gene3D" id="1.20.120.350">
    <property type="entry name" value="Voltage-gated potassium channels. Chain C"/>
    <property type="match status" value="1"/>
</dbReference>
<evidence type="ECO:0000256" key="11">
    <source>
        <dbReference type="ARBA" id="ARBA00023303"/>
    </source>
</evidence>
<evidence type="ECO:0000313" key="14">
    <source>
        <dbReference type="EMBL" id="KOF91784.1"/>
    </source>
</evidence>
<evidence type="ECO:0000256" key="9">
    <source>
        <dbReference type="ARBA" id="ARBA00023065"/>
    </source>
</evidence>
<dbReference type="PRINTS" id="PR00169">
    <property type="entry name" value="KCHANNEL"/>
</dbReference>